<sequence length="91" mass="10243">YLGNVHSALHDFNELLPPAASTTTEQEKEREQRSTFFMLLALYGLPEEYYAIRDQILGTVTISDISMASTTLLRVPAKHSLEPAMLLPLHQ</sequence>
<reference evidence="1 2" key="2">
    <citation type="journal article" date="2017" name="Front. Plant Sci.">
        <title>Gene Classification and Mining of Molecular Markers Useful in Red Clover (Trifolium pratense) Breeding.</title>
        <authorList>
            <person name="Istvanek J."/>
            <person name="Dluhosova J."/>
            <person name="Dluhos P."/>
            <person name="Patkova L."/>
            <person name="Nedelnik J."/>
            <person name="Repkova J."/>
        </authorList>
    </citation>
    <scope>NUCLEOTIDE SEQUENCE [LARGE SCALE GENOMIC DNA]</scope>
    <source>
        <strain evidence="2">cv. Tatra</strain>
        <tissue evidence="1">Young leaves</tissue>
    </source>
</reference>
<accession>A0A2K3KEQ7</accession>
<comment type="caution">
    <text evidence="1">The sequence shown here is derived from an EMBL/GenBank/DDBJ whole genome shotgun (WGS) entry which is preliminary data.</text>
</comment>
<dbReference type="EMBL" id="ASHM01170166">
    <property type="protein sequence ID" value="PNX64777.1"/>
    <property type="molecule type" value="Genomic_DNA"/>
</dbReference>
<proteinExistence type="predicted"/>
<feature type="non-terminal residue" evidence="1">
    <location>
        <position position="91"/>
    </location>
</feature>
<reference evidence="1 2" key="1">
    <citation type="journal article" date="2014" name="Am. J. Bot.">
        <title>Genome assembly and annotation for red clover (Trifolium pratense; Fabaceae).</title>
        <authorList>
            <person name="Istvanek J."/>
            <person name="Jaros M."/>
            <person name="Krenek A."/>
            <person name="Repkova J."/>
        </authorList>
    </citation>
    <scope>NUCLEOTIDE SEQUENCE [LARGE SCALE GENOMIC DNA]</scope>
    <source>
        <strain evidence="2">cv. Tatra</strain>
        <tissue evidence="1">Young leaves</tissue>
    </source>
</reference>
<protein>
    <submittedName>
        <fullName evidence="1">Uncharacterized protein</fullName>
    </submittedName>
</protein>
<evidence type="ECO:0000313" key="1">
    <source>
        <dbReference type="EMBL" id="PNX64777.1"/>
    </source>
</evidence>
<dbReference type="AlphaFoldDB" id="A0A2K3KEQ7"/>
<feature type="non-terminal residue" evidence="1">
    <location>
        <position position="1"/>
    </location>
</feature>
<organism evidence="1 2">
    <name type="scientific">Trifolium pratense</name>
    <name type="common">Red clover</name>
    <dbReference type="NCBI Taxonomy" id="57577"/>
    <lineage>
        <taxon>Eukaryota</taxon>
        <taxon>Viridiplantae</taxon>
        <taxon>Streptophyta</taxon>
        <taxon>Embryophyta</taxon>
        <taxon>Tracheophyta</taxon>
        <taxon>Spermatophyta</taxon>
        <taxon>Magnoliopsida</taxon>
        <taxon>eudicotyledons</taxon>
        <taxon>Gunneridae</taxon>
        <taxon>Pentapetalae</taxon>
        <taxon>rosids</taxon>
        <taxon>fabids</taxon>
        <taxon>Fabales</taxon>
        <taxon>Fabaceae</taxon>
        <taxon>Papilionoideae</taxon>
        <taxon>50 kb inversion clade</taxon>
        <taxon>NPAAA clade</taxon>
        <taxon>Hologalegina</taxon>
        <taxon>IRL clade</taxon>
        <taxon>Trifolieae</taxon>
        <taxon>Trifolium</taxon>
    </lineage>
</organism>
<dbReference type="Proteomes" id="UP000236291">
    <property type="component" value="Unassembled WGS sequence"/>
</dbReference>
<evidence type="ECO:0000313" key="2">
    <source>
        <dbReference type="Proteomes" id="UP000236291"/>
    </source>
</evidence>
<gene>
    <name evidence="1" type="ORF">L195_g062282</name>
</gene>
<name>A0A2K3KEQ7_TRIPR</name>